<comment type="caution">
    <text evidence="1">The sequence shown here is derived from an EMBL/GenBank/DDBJ whole genome shotgun (WGS) entry which is preliminary data.</text>
</comment>
<dbReference type="Proteomes" id="UP001527099">
    <property type="component" value="Unassembled WGS sequence"/>
</dbReference>
<organism evidence="1 2">
    <name type="scientific">Paenibacillus alginolyticus</name>
    <dbReference type="NCBI Taxonomy" id="59839"/>
    <lineage>
        <taxon>Bacteria</taxon>
        <taxon>Bacillati</taxon>
        <taxon>Bacillota</taxon>
        <taxon>Bacilli</taxon>
        <taxon>Bacillales</taxon>
        <taxon>Paenibacillaceae</taxon>
        <taxon>Paenibacillus</taxon>
    </lineage>
</organism>
<dbReference type="InterPro" id="IPR007833">
    <property type="entry name" value="Capsule_polysaccharide_synth"/>
</dbReference>
<dbReference type="EMBL" id="JAMDMX010000016">
    <property type="protein sequence ID" value="MCY9692562.1"/>
    <property type="molecule type" value="Genomic_DNA"/>
</dbReference>
<evidence type="ECO:0000313" key="2">
    <source>
        <dbReference type="Proteomes" id="UP001527099"/>
    </source>
</evidence>
<gene>
    <name evidence="1" type="ORF">M5X19_06555</name>
</gene>
<keyword evidence="2" id="KW-1185">Reference proteome</keyword>
<dbReference type="Pfam" id="PF05159">
    <property type="entry name" value="Capsule_synth"/>
    <property type="match status" value="1"/>
</dbReference>
<name>A0ABT4G8S6_9BACL</name>
<accession>A0ABT4G8S6</accession>
<sequence length="453" mass="53285">MDTLLVFTRPFTNSFMKLIKELYQDKYHLLYISDFKYRDDVSLIKRQYHNLENDESLKKNLGLDYTNVQRRCRYLRYLDEQTSRKLINSAWLSIRDIFVEHKVKFFIGLPMDNYYLDLINIYCNENQIHNIYPVQSFLPEKTRITTRGEHIKVSDPTEEEVQKYMGILLNKKFRPTWLSDRRNKTKLLKLYLRERGKKVLFETMKMLKRDKFSFHYNCIYPMPGAITVKSIKLLGVKEIFSTTKEQVSDLVGKYRAAVFLPLQFSPESSLDYNIADSRFSQYKELLSTVIANLPDDVLLIVKEHPDMYGYREIEFYDLFLNRHNIALVDVDIPVQEIFELCPFLLVTGGASTGAEAVIKGKTVISLGGAFYNENVSCIHEIKNFDDVPKWPTYLTVINNTEQDKYLFLKNILSNCVDGPYDFVRTPESKHEIARKNIVNIMEYFLNKPKAILE</sequence>
<dbReference type="RefSeq" id="WP_268614094.1">
    <property type="nucleotide sequence ID" value="NZ_JAMDMX010000016.1"/>
</dbReference>
<proteinExistence type="predicted"/>
<reference evidence="1 2" key="1">
    <citation type="submission" date="2022-05" db="EMBL/GenBank/DDBJ databases">
        <title>Genome Sequencing of Bee-Associated Microbes.</title>
        <authorList>
            <person name="Dunlap C."/>
        </authorList>
    </citation>
    <scope>NUCLEOTIDE SEQUENCE [LARGE SCALE GENOMIC DNA]</scope>
    <source>
        <strain evidence="1 2">NRRL B-14421</strain>
    </source>
</reference>
<evidence type="ECO:0000313" key="1">
    <source>
        <dbReference type="EMBL" id="MCY9692562.1"/>
    </source>
</evidence>
<protein>
    <submittedName>
        <fullName evidence="1">Capsular biosynthesis protein</fullName>
    </submittedName>
</protein>